<dbReference type="Proteomes" id="UP000434036">
    <property type="component" value="Unassembled WGS sequence"/>
</dbReference>
<dbReference type="Gene3D" id="3.60.21.10">
    <property type="match status" value="1"/>
</dbReference>
<sequence length="387" mass="43472">MGKLFLVLLLAGTLGACQSKEKDTGKKDPTPKTEEKKPDKDVSVSFLAVGDNLIHNSLYLDPTYKTENGWDFTAMYENTNPYTQNVDIANINQETILGGPELELSNYPMFNGPHEIADAVAAAGFDWVVHASNHSMDRGEAGIVSDRNYWDKFQDIKVTGINRSQQEADTAVILKRKGIKFGLLNYTYGTNGIELPEGKEYLVNLIDKEKMKKDIQKLKKQSDVIVVSMHWGEEYSFIPNEEQEELAQFLADQGVQVIIGSHPHVIQPMEFIEGKNGNKTLVIYSLGNFISAQIEDYQMLGGMARWNIVKQAKTGKYEVTDAEFWPTVTFYRHDGSGNMVGFKTYALKDYTDDIAAQHGLAPAVSRQYFIDKSNEVLGTMDHIKIVY</sequence>
<dbReference type="EMBL" id="WUUQ01000001">
    <property type="protein sequence ID" value="MXQ72838.1"/>
    <property type="molecule type" value="Genomic_DNA"/>
</dbReference>
<dbReference type="InterPro" id="IPR052169">
    <property type="entry name" value="CW_Biosynth-Accessory"/>
</dbReference>
<dbReference type="SUPFAM" id="SSF56300">
    <property type="entry name" value="Metallo-dependent phosphatases"/>
    <property type="match status" value="1"/>
</dbReference>
<dbReference type="InterPro" id="IPR019079">
    <property type="entry name" value="Capsule_synth_CapA"/>
</dbReference>
<evidence type="ECO:0000259" key="3">
    <source>
        <dbReference type="SMART" id="SM00854"/>
    </source>
</evidence>
<name>A0A6N8U3P0_9FIRM</name>
<evidence type="ECO:0000256" key="1">
    <source>
        <dbReference type="ARBA" id="ARBA00005662"/>
    </source>
</evidence>
<organism evidence="4 5">
    <name type="scientific">Copranaerobaculum intestinale</name>
    <dbReference type="NCBI Taxonomy" id="2692629"/>
    <lineage>
        <taxon>Bacteria</taxon>
        <taxon>Bacillati</taxon>
        <taxon>Bacillota</taxon>
        <taxon>Erysipelotrichia</taxon>
        <taxon>Erysipelotrichales</taxon>
        <taxon>Erysipelotrichaceae</taxon>
        <taxon>Copranaerobaculum</taxon>
    </lineage>
</organism>
<dbReference type="CDD" id="cd07381">
    <property type="entry name" value="MPP_CapA"/>
    <property type="match status" value="1"/>
</dbReference>
<feature type="domain" description="Capsule synthesis protein CapA" evidence="3">
    <location>
        <begin position="45"/>
        <end position="293"/>
    </location>
</feature>
<comment type="similarity">
    <text evidence="1">Belongs to the CapA family.</text>
</comment>
<feature type="region of interest" description="Disordered" evidence="2">
    <location>
        <begin position="19"/>
        <end position="41"/>
    </location>
</feature>
<gene>
    <name evidence="4" type="ORF">GSF08_02610</name>
</gene>
<comment type="caution">
    <text evidence="4">The sequence shown here is derived from an EMBL/GenBank/DDBJ whole genome shotgun (WGS) entry which is preliminary data.</text>
</comment>
<evidence type="ECO:0000313" key="5">
    <source>
        <dbReference type="Proteomes" id="UP000434036"/>
    </source>
</evidence>
<dbReference type="PROSITE" id="PS51257">
    <property type="entry name" value="PROKAR_LIPOPROTEIN"/>
    <property type="match status" value="1"/>
</dbReference>
<keyword evidence="5" id="KW-1185">Reference proteome</keyword>
<accession>A0A6N8U3P0</accession>
<proteinExistence type="inferred from homology"/>
<dbReference type="PANTHER" id="PTHR33393">
    <property type="entry name" value="POLYGLUTAMINE SYNTHESIS ACCESSORY PROTEIN RV0574C-RELATED"/>
    <property type="match status" value="1"/>
</dbReference>
<evidence type="ECO:0000256" key="2">
    <source>
        <dbReference type="SAM" id="MobiDB-lite"/>
    </source>
</evidence>
<dbReference type="InterPro" id="IPR029052">
    <property type="entry name" value="Metallo-depent_PP-like"/>
</dbReference>
<reference evidence="4 5" key="2">
    <citation type="submission" date="2020-01" db="EMBL/GenBank/DDBJ databases">
        <title>Clostridiaceae sp. nov. isolated from the gut of human by culturomics.</title>
        <authorList>
            <person name="Chang Y."/>
        </authorList>
    </citation>
    <scope>NUCLEOTIDE SEQUENCE [LARGE SCALE GENOMIC DNA]</scope>
    <source>
        <strain evidence="4 5">DONG20-135</strain>
    </source>
</reference>
<dbReference type="PANTHER" id="PTHR33393:SF12">
    <property type="entry name" value="CAPSULE BIOSYNTHESIS PROTEIN CAPA"/>
    <property type="match status" value="1"/>
</dbReference>
<protein>
    <submittedName>
        <fullName evidence="4">CapA family protein</fullName>
    </submittedName>
</protein>
<dbReference type="Pfam" id="PF09587">
    <property type="entry name" value="PGA_cap"/>
    <property type="match status" value="1"/>
</dbReference>
<dbReference type="AlphaFoldDB" id="A0A6N8U3P0"/>
<dbReference type="SMART" id="SM00854">
    <property type="entry name" value="PGA_cap"/>
    <property type="match status" value="1"/>
</dbReference>
<evidence type="ECO:0000313" key="4">
    <source>
        <dbReference type="EMBL" id="MXQ72838.1"/>
    </source>
</evidence>
<reference evidence="4 5" key="1">
    <citation type="submission" date="2019-12" db="EMBL/GenBank/DDBJ databases">
        <authorList>
            <person name="Yang R."/>
        </authorList>
    </citation>
    <scope>NUCLEOTIDE SEQUENCE [LARGE SCALE GENOMIC DNA]</scope>
    <source>
        <strain evidence="4 5">DONG20-135</strain>
    </source>
</reference>